<name>A0ACB9JPP3_9ASTR</name>
<reference evidence="2" key="1">
    <citation type="journal article" date="2022" name="Mol. Ecol. Resour.">
        <title>The genomes of chicory, endive, great burdock and yacon provide insights into Asteraceae palaeo-polyploidization history and plant inulin production.</title>
        <authorList>
            <person name="Fan W."/>
            <person name="Wang S."/>
            <person name="Wang H."/>
            <person name="Wang A."/>
            <person name="Jiang F."/>
            <person name="Liu H."/>
            <person name="Zhao H."/>
            <person name="Xu D."/>
            <person name="Zhang Y."/>
        </authorList>
    </citation>
    <scope>NUCLEOTIDE SEQUENCE [LARGE SCALE GENOMIC DNA]</scope>
    <source>
        <strain evidence="2">cv. Yunnan</strain>
    </source>
</reference>
<protein>
    <submittedName>
        <fullName evidence="1">Uncharacterized protein</fullName>
    </submittedName>
</protein>
<accession>A0ACB9JPP3</accession>
<evidence type="ECO:0000313" key="2">
    <source>
        <dbReference type="Proteomes" id="UP001056120"/>
    </source>
</evidence>
<sequence>MELASKTLVTASLRDDEDIRLDETKLTSYQARVEVDCRARIRGVGSRPPTGSDDPYVGETNWSGVLVRVGKTSSDMPLAAVEVQGTALSGERHSECLKLPRDKAEWSEENPYTMYYVSHKKLTKAPILALPEGLEDFVLYSDTSRLGLGCVLMQRAKVIAYASRQLKTHEINYPTHDMELAAVVFALEIWRHYLYGKMCTTYTDHKILKYFFDQKDLNMRKRRWLELVKDYNCEILYHPGKANTVVDALSHKEEYHPIRVKAYKLVINPEFMSQPRDAQIEALKGENVKIERMTGQARFLAENEYEIKTRFGRIMWIPRASEFRVKILDEAYKSRYCIHLGTTKMYQDLRRDYWWPVMKFDIKKYGAKCLTCSQVKAEHQKPYEKLQPLEIPEWKWEDLTMDFITKISKTTRGYDTIWMVVDRLTKSVHFFPIRETYS</sequence>
<proteinExistence type="predicted"/>
<comment type="caution">
    <text evidence="1">The sequence shown here is derived from an EMBL/GenBank/DDBJ whole genome shotgun (WGS) entry which is preliminary data.</text>
</comment>
<evidence type="ECO:0000313" key="1">
    <source>
        <dbReference type="EMBL" id="KAI3821810.1"/>
    </source>
</evidence>
<dbReference type="EMBL" id="CM042020">
    <property type="protein sequence ID" value="KAI3821810.1"/>
    <property type="molecule type" value="Genomic_DNA"/>
</dbReference>
<dbReference type="Proteomes" id="UP001056120">
    <property type="component" value="Linkage Group LG03"/>
</dbReference>
<reference evidence="1 2" key="2">
    <citation type="journal article" date="2022" name="Mol. Ecol. Resour.">
        <title>The genomes of chicory, endive, great burdock and yacon provide insights into Asteraceae paleo-polyploidization history and plant inulin production.</title>
        <authorList>
            <person name="Fan W."/>
            <person name="Wang S."/>
            <person name="Wang H."/>
            <person name="Wang A."/>
            <person name="Jiang F."/>
            <person name="Liu H."/>
            <person name="Zhao H."/>
            <person name="Xu D."/>
            <person name="Zhang Y."/>
        </authorList>
    </citation>
    <scope>NUCLEOTIDE SEQUENCE [LARGE SCALE GENOMIC DNA]</scope>
    <source>
        <strain evidence="2">cv. Yunnan</strain>
        <tissue evidence="1">Leaves</tissue>
    </source>
</reference>
<keyword evidence="2" id="KW-1185">Reference proteome</keyword>
<gene>
    <name evidence="1" type="ORF">L1987_09383</name>
</gene>
<organism evidence="1 2">
    <name type="scientific">Smallanthus sonchifolius</name>
    <dbReference type="NCBI Taxonomy" id="185202"/>
    <lineage>
        <taxon>Eukaryota</taxon>
        <taxon>Viridiplantae</taxon>
        <taxon>Streptophyta</taxon>
        <taxon>Embryophyta</taxon>
        <taxon>Tracheophyta</taxon>
        <taxon>Spermatophyta</taxon>
        <taxon>Magnoliopsida</taxon>
        <taxon>eudicotyledons</taxon>
        <taxon>Gunneridae</taxon>
        <taxon>Pentapetalae</taxon>
        <taxon>asterids</taxon>
        <taxon>campanulids</taxon>
        <taxon>Asterales</taxon>
        <taxon>Asteraceae</taxon>
        <taxon>Asteroideae</taxon>
        <taxon>Heliantheae alliance</taxon>
        <taxon>Millerieae</taxon>
        <taxon>Smallanthus</taxon>
    </lineage>
</organism>